<dbReference type="KEGG" id="sapo:SAPIO_CDS10651"/>
<dbReference type="GO" id="GO:0031942">
    <property type="term" value="C:i-AAA complex"/>
    <property type="evidence" value="ECO:0007669"/>
    <property type="project" value="TreeGrafter"/>
</dbReference>
<dbReference type="Proteomes" id="UP000028545">
    <property type="component" value="Unassembled WGS sequence"/>
</dbReference>
<dbReference type="HOGENOM" id="CLU_027223_0_0_1"/>
<dbReference type="InterPro" id="IPR019734">
    <property type="entry name" value="TPR_rpt"/>
</dbReference>
<feature type="transmembrane region" description="Helical" evidence="2">
    <location>
        <begin position="114"/>
        <end position="136"/>
    </location>
</feature>
<keyword evidence="4" id="KW-1185">Reference proteome</keyword>
<dbReference type="VEuPathDB" id="FungiDB:SAPIO_CDS10651"/>
<dbReference type="OrthoDB" id="10050400at2759"/>
<dbReference type="CDD" id="cd24145">
    <property type="entry name" value="Mgr3-like"/>
    <property type="match status" value="1"/>
</dbReference>
<dbReference type="SUPFAM" id="SSF48452">
    <property type="entry name" value="TPR-like"/>
    <property type="match status" value="2"/>
</dbReference>
<evidence type="ECO:0000313" key="4">
    <source>
        <dbReference type="Proteomes" id="UP000028545"/>
    </source>
</evidence>
<evidence type="ECO:0000256" key="1">
    <source>
        <dbReference type="SAM" id="MobiDB-lite"/>
    </source>
</evidence>
<dbReference type="SMART" id="SM00028">
    <property type="entry name" value="TPR"/>
    <property type="match status" value="2"/>
</dbReference>
<dbReference type="AlphaFoldDB" id="A0A084FU81"/>
<dbReference type="Gene3D" id="1.25.40.10">
    <property type="entry name" value="Tetratricopeptide repeat domain"/>
    <property type="match status" value="1"/>
</dbReference>
<keyword evidence="2" id="KW-0812">Transmembrane</keyword>
<proteinExistence type="predicted"/>
<feature type="region of interest" description="Disordered" evidence="1">
    <location>
        <begin position="241"/>
        <end position="271"/>
    </location>
</feature>
<dbReference type="GeneID" id="27719869"/>
<dbReference type="GO" id="GO:0006515">
    <property type="term" value="P:protein quality control for misfolded or incompletely synthesized proteins"/>
    <property type="evidence" value="ECO:0007669"/>
    <property type="project" value="TreeGrafter"/>
</dbReference>
<comment type="caution">
    <text evidence="3">The sequence shown here is derived from an EMBL/GenBank/DDBJ whole genome shotgun (WGS) entry which is preliminary data.</text>
</comment>
<keyword evidence="2" id="KW-1133">Transmembrane helix</keyword>
<accession>A0A084FU81</accession>
<dbReference type="OMA" id="QVAMMLE"/>
<sequence length="516" mass="57273">MAARQLHTVRVLRGSTTCQASFPSLGALPALRTRQLQICPQGRCTPIHDGLRLQAFVRYQSTEQGPGKSRPIFRQPPPPSIGAILRKAFDFSGLFSMFNKGGFRNAARQNPGELILAILTLGGVSGIVLYTVYLYFNYFNAPQFTKFPDPIAKSLRRALYYTNIKPDPKLAQKYYKRALEQCNELRLDPFSDDVLGIRIQTAAWLEGIGNYSGAIMVLGGIVQDCLRWVDWMEKGVADGSLPKSGKVPIPKPPAEDQQSTPPTGDAPTEEAEVEYLPENLWRKRNRLLAKCVGTSVKLGELNADEHVLQSEESQSRLTWAVETALREFKRRHDEGEKEDEGPWMSPTEIGGALESLARNYEKKSQFQLAIPLLFHALRLCEDPCHRPVLMNNLSAAFAQHTPFLPLIVPAPPTDSSQADPSSQQPPSREYLLQSALNWATNAYTHAVDVKGDARTSECDEACAVALCNLGDIFAMSGKPAEARRNYEQCIRMSKELEFPEGVKQAQAGLDRLGKTS</sequence>
<name>A0A084FU81_PSEDA</name>
<protein>
    <recommendedName>
        <fullName evidence="5">TPR domain-containing protein</fullName>
    </recommendedName>
</protein>
<dbReference type="InterPro" id="IPR040201">
    <property type="entry name" value="Mrg3-like"/>
</dbReference>
<dbReference type="EMBL" id="JOWA01000176">
    <property type="protein sequence ID" value="KEZ38643.1"/>
    <property type="molecule type" value="Genomic_DNA"/>
</dbReference>
<organism evidence="3 4">
    <name type="scientific">Pseudallescheria apiosperma</name>
    <name type="common">Scedosporium apiospermum</name>
    <dbReference type="NCBI Taxonomy" id="563466"/>
    <lineage>
        <taxon>Eukaryota</taxon>
        <taxon>Fungi</taxon>
        <taxon>Dikarya</taxon>
        <taxon>Ascomycota</taxon>
        <taxon>Pezizomycotina</taxon>
        <taxon>Sordariomycetes</taxon>
        <taxon>Hypocreomycetidae</taxon>
        <taxon>Microascales</taxon>
        <taxon>Microascaceae</taxon>
        <taxon>Scedosporium</taxon>
    </lineage>
</organism>
<dbReference type="GO" id="GO:0051787">
    <property type="term" value="F:misfolded protein binding"/>
    <property type="evidence" value="ECO:0007669"/>
    <property type="project" value="TreeGrafter"/>
</dbReference>
<dbReference type="RefSeq" id="XP_016638442.1">
    <property type="nucleotide sequence ID" value="XM_016784205.1"/>
</dbReference>
<dbReference type="PANTHER" id="PTHR28142">
    <property type="entry name" value="MITOCHONDRIAL INNER MEMBRANE I-AAA PROTEASE SUPERCOMPLEX SUBUNIT MGR3-RELATED"/>
    <property type="match status" value="1"/>
</dbReference>
<evidence type="ECO:0000313" key="3">
    <source>
        <dbReference type="EMBL" id="KEZ38643.1"/>
    </source>
</evidence>
<evidence type="ECO:0008006" key="5">
    <source>
        <dbReference type="Google" id="ProtNLM"/>
    </source>
</evidence>
<reference evidence="3 4" key="1">
    <citation type="journal article" date="2014" name="Genome Announc.">
        <title>Draft genome sequence of the pathogenic fungus Scedosporium apiospermum.</title>
        <authorList>
            <person name="Vandeputte P."/>
            <person name="Ghamrawi S."/>
            <person name="Rechenmann M."/>
            <person name="Iltis A."/>
            <person name="Giraud S."/>
            <person name="Fleury M."/>
            <person name="Thornton C."/>
            <person name="Delhaes L."/>
            <person name="Meyer W."/>
            <person name="Papon N."/>
            <person name="Bouchara J.P."/>
        </authorList>
    </citation>
    <scope>NUCLEOTIDE SEQUENCE [LARGE SCALE GENOMIC DNA]</scope>
    <source>
        <strain evidence="3 4">IHEM 14462</strain>
    </source>
</reference>
<keyword evidence="2" id="KW-0472">Membrane</keyword>
<evidence type="ECO:0000256" key="2">
    <source>
        <dbReference type="SAM" id="Phobius"/>
    </source>
</evidence>
<gene>
    <name evidence="3" type="ORF">SAPIO_CDS10651</name>
</gene>
<dbReference type="PANTHER" id="PTHR28142:SF1">
    <property type="entry name" value="MITOCHONDRIAL INNER MEMBRANE I-AAA PROTEASE SUPERCOMPLEX SUBUNIT MGR3-RELATED"/>
    <property type="match status" value="1"/>
</dbReference>
<dbReference type="InterPro" id="IPR011990">
    <property type="entry name" value="TPR-like_helical_dom_sf"/>
</dbReference>